<dbReference type="Pfam" id="PF07238">
    <property type="entry name" value="PilZ"/>
    <property type="match status" value="1"/>
</dbReference>
<reference evidence="2 3" key="1">
    <citation type="submission" date="2017-10" db="EMBL/GenBank/DDBJ databases">
        <authorList>
            <person name="Banno H."/>
            <person name="Chua N.-H."/>
        </authorList>
    </citation>
    <scope>NUCLEOTIDE SEQUENCE [LARGE SCALE GENOMIC DNA]</scope>
    <source>
        <strain evidence="2">Vibrio tapetis CECT4600</strain>
    </source>
</reference>
<gene>
    <name evidence="2" type="ORF">VTAP4600_A0915</name>
</gene>
<keyword evidence="3" id="KW-1185">Reference proteome</keyword>
<dbReference type="RefSeq" id="WP_102521658.1">
    <property type="nucleotide sequence ID" value="NZ_LT960611.1"/>
</dbReference>
<dbReference type="OrthoDB" id="5894630at2"/>
<name>A0A2N8ZAF8_9VIBR</name>
<dbReference type="GO" id="GO:0035438">
    <property type="term" value="F:cyclic-di-GMP binding"/>
    <property type="evidence" value="ECO:0007669"/>
    <property type="project" value="InterPro"/>
</dbReference>
<proteinExistence type="predicted"/>
<dbReference type="Proteomes" id="UP000235828">
    <property type="component" value="Chromosome A"/>
</dbReference>
<sequence>MNEESAEQKRKYYRLKYPKRAMPVMRIQGEQFHVSEVSEKGIRIIMNRISSLYHGLSLAGSVKLHGDHSIKIEGAVLRMENSEVILQLSKGPSFKDMVQEQRFIRNKYPTYFSRMRTQAA</sequence>
<dbReference type="EMBL" id="LT960611">
    <property type="protein sequence ID" value="SON48894.1"/>
    <property type="molecule type" value="Genomic_DNA"/>
</dbReference>
<protein>
    <recommendedName>
        <fullName evidence="1">PilZ domain-containing protein</fullName>
    </recommendedName>
</protein>
<evidence type="ECO:0000313" key="2">
    <source>
        <dbReference type="EMBL" id="SON48894.1"/>
    </source>
</evidence>
<evidence type="ECO:0000259" key="1">
    <source>
        <dbReference type="Pfam" id="PF07238"/>
    </source>
</evidence>
<feature type="domain" description="PilZ" evidence="1">
    <location>
        <begin position="8"/>
        <end position="88"/>
    </location>
</feature>
<dbReference type="InterPro" id="IPR009875">
    <property type="entry name" value="PilZ_domain"/>
</dbReference>
<evidence type="ECO:0000313" key="3">
    <source>
        <dbReference type="Proteomes" id="UP000235828"/>
    </source>
</evidence>
<accession>A0A2N8ZAF8</accession>
<organism evidence="2 3">
    <name type="scientific">Vibrio tapetis subsp. tapetis</name>
    <dbReference type="NCBI Taxonomy" id="1671868"/>
    <lineage>
        <taxon>Bacteria</taxon>
        <taxon>Pseudomonadati</taxon>
        <taxon>Pseudomonadota</taxon>
        <taxon>Gammaproteobacteria</taxon>
        <taxon>Vibrionales</taxon>
        <taxon>Vibrionaceae</taxon>
        <taxon>Vibrio</taxon>
    </lineage>
</organism>
<dbReference type="KEGG" id="vta:A0915"/>
<dbReference type="AlphaFoldDB" id="A0A2N8ZAF8"/>